<dbReference type="InterPro" id="IPR001789">
    <property type="entry name" value="Sig_transdc_resp-reg_receiver"/>
</dbReference>
<dbReference type="InterPro" id="IPR039420">
    <property type="entry name" value="WalR-like"/>
</dbReference>
<evidence type="ECO:0000256" key="5">
    <source>
        <dbReference type="PROSITE-ProRule" id="PRU01091"/>
    </source>
</evidence>
<keyword evidence="9" id="KW-1185">Reference proteome</keyword>
<evidence type="ECO:0000256" key="1">
    <source>
        <dbReference type="ARBA" id="ARBA00023015"/>
    </source>
</evidence>
<evidence type="ECO:0000256" key="2">
    <source>
        <dbReference type="ARBA" id="ARBA00023125"/>
    </source>
</evidence>
<feature type="modified residue" description="4-aspartylphosphate" evidence="4">
    <location>
        <position position="53"/>
    </location>
</feature>
<evidence type="ECO:0000313" key="8">
    <source>
        <dbReference type="EMBL" id="QXM07063.1"/>
    </source>
</evidence>
<keyword evidence="2 5" id="KW-0238">DNA-binding</keyword>
<dbReference type="SMART" id="SM00862">
    <property type="entry name" value="Trans_reg_C"/>
    <property type="match status" value="1"/>
</dbReference>
<dbReference type="InterPro" id="IPR001867">
    <property type="entry name" value="OmpR/PhoB-type_DNA-bd"/>
</dbReference>
<dbReference type="RefSeq" id="WP_218283753.1">
    <property type="nucleotide sequence ID" value="NZ_CP078093.1"/>
</dbReference>
<dbReference type="Proteomes" id="UP000886818">
    <property type="component" value="Chromosome"/>
</dbReference>
<evidence type="ECO:0000256" key="3">
    <source>
        <dbReference type="ARBA" id="ARBA00023163"/>
    </source>
</evidence>
<feature type="DNA-binding region" description="OmpR/PhoB-type" evidence="5">
    <location>
        <begin position="133"/>
        <end position="226"/>
    </location>
</feature>
<evidence type="ECO:0000256" key="4">
    <source>
        <dbReference type="PROSITE-ProRule" id="PRU00169"/>
    </source>
</evidence>
<feature type="domain" description="Response regulatory" evidence="6">
    <location>
        <begin position="4"/>
        <end position="120"/>
    </location>
</feature>
<gene>
    <name evidence="8" type="ORF">KVH43_04965</name>
</gene>
<dbReference type="PANTHER" id="PTHR48111">
    <property type="entry name" value="REGULATOR OF RPOS"/>
    <property type="match status" value="1"/>
</dbReference>
<evidence type="ECO:0000259" key="6">
    <source>
        <dbReference type="PROSITE" id="PS50110"/>
    </source>
</evidence>
<organism evidence="8 9">
    <name type="scientific">Crassaminicella indica</name>
    <dbReference type="NCBI Taxonomy" id="2855394"/>
    <lineage>
        <taxon>Bacteria</taxon>
        <taxon>Bacillati</taxon>
        <taxon>Bacillota</taxon>
        <taxon>Clostridia</taxon>
        <taxon>Eubacteriales</taxon>
        <taxon>Clostridiaceae</taxon>
        <taxon>Crassaminicella</taxon>
    </lineage>
</organism>
<dbReference type="CDD" id="cd00383">
    <property type="entry name" value="trans_reg_C"/>
    <property type="match status" value="1"/>
</dbReference>
<proteinExistence type="predicted"/>
<name>A0ABX8RDA9_9CLOT</name>
<dbReference type="PANTHER" id="PTHR48111:SF73">
    <property type="entry name" value="ALKALINE PHOSPHATASE SYNTHESIS TRANSCRIPTIONAL REGULATORY PROTEIN PHOP"/>
    <property type="match status" value="1"/>
</dbReference>
<dbReference type="Pfam" id="PF00072">
    <property type="entry name" value="Response_reg"/>
    <property type="match status" value="1"/>
</dbReference>
<reference evidence="8" key="1">
    <citation type="submission" date="2021-07" db="EMBL/GenBank/DDBJ databases">
        <title>Complete genome sequence of Crassaminicella sp. 143-21, isolated from a deep-sea hydrothermal vent.</title>
        <authorList>
            <person name="Li X."/>
        </authorList>
    </citation>
    <scope>NUCLEOTIDE SEQUENCE</scope>
    <source>
        <strain evidence="8">143-21</strain>
    </source>
</reference>
<evidence type="ECO:0000259" key="7">
    <source>
        <dbReference type="PROSITE" id="PS51755"/>
    </source>
</evidence>
<feature type="domain" description="OmpR/PhoB-type" evidence="7">
    <location>
        <begin position="133"/>
        <end position="226"/>
    </location>
</feature>
<accession>A0ABX8RDA9</accession>
<dbReference type="Pfam" id="PF00486">
    <property type="entry name" value="Trans_reg_C"/>
    <property type="match status" value="1"/>
</dbReference>
<keyword evidence="4" id="KW-0597">Phosphoprotein</keyword>
<keyword evidence="1" id="KW-0805">Transcription regulation</keyword>
<protein>
    <submittedName>
        <fullName evidence="8">Response regulator transcription factor</fullName>
    </submittedName>
</protein>
<dbReference type="PROSITE" id="PS51755">
    <property type="entry name" value="OMPR_PHOB"/>
    <property type="match status" value="1"/>
</dbReference>
<keyword evidence="3" id="KW-0804">Transcription</keyword>
<dbReference type="EMBL" id="CP078093">
    <property type="protein sequence ID" value="QXM07063.1"/>
    <property type="molecule type" value="Genomic_DNA"/>
</dbReference>
<sequence>MKRSVLIIEDEINIIELLRINLENYGFDVMTAMTGEEGLEKTLKEFPDIILLDIMLPGMDGFEICKRIRREKTTSKIPIIMLTAKSEEMDKVLALEIGADDYITKPFGIRELVARIKAVLRRIDEKEDTDERLNIIRVGDIFIDIDKHIVKKNGIKLELTLKEFNLLKVLAENREKVLSRKYLLDEISEGSSDPRSIDVHITNLRKKLGASSGYIETIRGIGYKMK</sequence>
<evidence type="ECO:0000313" key="9">
    <source>
        <dbReference type="Proteomes" id="UP000886818"/>
    </source>
</evidence>
<dbReference type="PROSITE" id="PS50110">
    <property type="entry name" value="RESPONSE_REGULATORY"/>
    <property type="match status" value="1"/>
</dbReference>
<dbReference type="SMART" id="SM00448">
    <property type="entry name" value="REC"/>
    <property type="match status" value="1"/>
</dbReference>